<dbReference type="RefSeq" id="WP_074982266.1">
    <property type="nucleotide sequence ID" value="NZ_CADFGN010000007.1"/>
</dbReference>
<name>A0AAQ1JT23_9BURK</name>
<gene>
    <name evidence="2" type="ORF">SAMN05216550_10426</name>
</gene>
<comment type="caution">
    <text evidence="2">The sequence shown here is derived from an EMBL/GenBank/DDBJ whole genome shotgun (WGS) entry which is preliminary data.</text>
</comment>
<accession>A0AAQ1JT23</accession>
<reference evidence="2 3" key="1">
    <citation type="submission" date="2016-10" db="EMBL/GenBank/DDBJ databases">
        <authorList>
            <person name="Varghese N."/>
            <person name="Submissions S."/>
        </authorList>
    </citation>
    <scope>NUCLEOTIDE SEQUENCE [LARGE SCALE GENOMIC DNA]</scope>
    <source>
        <strain evidence="2 3">LMG 22274</strain>
    </source>
</reference>
<proteinExistence type="predicted"/>
<evidence type="ECO:0000313" key="2">
    <source>
        <dbReference type="EMBL" id="SEJ32820.1"/>
    </source>
</evidence>
<sequence>MKNSIRFDLSDYLIHFFRDVDLGGDSGIVFPEHMGWNNVFEDEQLPAYFLLRAALRTGRLWSTWSYRGGRRTVFGPDPAVCFTEMPVAAFLEAGKTRRANGEAMSPLAFAFPKGALQRLGARAAIYGLSADVALPNGDDGQERLLPDWALPSHEQYRYVTHFIEDSKVVDWMHEREWRWPYRSRSKGHQDPGRTISEWSDIPGLDFYLKKIEGIGVIVETRRQANLVLHDILMLIDRKLASHSTFGFVLVSDNLPSPNSIQGRVQLKNELEKSMVNLNRFYSLSHSQYTYYVDSFAKLVARVEATTAYKTDRDYGGCWLWLHDNRADLTRALLQAGRVVVTKEGHYLASLHEFSDYRGLRQREMMTTQLAELVFRQFNVPCCFYSVSQSDNPEDAPSYAGQHDRDISFYNTAYREHA</sequence>
<organism evidence="2 3">
    <name type="scientific">Paraburkholderia tropica</name>
    <dbReference type="NCBI Taxonomy" id="92647"/>
    <lineage>
        <taxon>Bacteria</taxon>
        <taxon>Pseudomonadati</taxon>
        <taxon>Pseudomonadota</taxon>
        <taxon>Betaproteobacteria</taxon>
        <taxon>Burkholderiales</taxon>
        <taxon>Burkholderiaceae</taxon>
        <taxon>Paraburkholderia</taxon>
    </lineage>
</organism>
<feature type="domain" description="DUF4427" evidence="1">
    <location>
        <begin position="283"/>
        <end position="410"/>
    </location>
</feature>
<dbReference type="EMBL" id="FNZM01000004">
    <property type="protein sequence ID" value="SEJ32820.1"/>
    <property type="molecule type" value="Genomic_DNA"/>
</dbReference>
<evidence type="ECO:0000313" key="3">
    <source>
        <dbReference type="Proteomes" id="UP000183529"/>
    </source>
</evidence>
<dbReference type="InterPro" id="IPR025216">
    <property type="entry name" value="DUF4427"/>
</dbReference>
<dbReference type="Proteomes" id="UP000183529">
    <property type="component" value="Unassembled WGS sequence"/>
</dbReference>
<protein>
    <recommendedName>
        <fullName evidence="1">DUF4427 domain-containing protein</fullName>
    </recommendedName>
</protein>
<dbReference type="Pfam" id="PF14468">
    <property type="entry name" value="DUF4427"/>
    <property type="match status" value="1"/>
</dbReference>
<evidence type="ECO:0000259" key="1">
    <source>
        <dbReference type="Pfam" id="PF14468"/>
    </source>
</evidence>
<dbReference type="AlphaFoldDB" id="A0AAQ1JT23"/>